<dbReference type="EMBL" id="GBXM01104997">
    <property type="protein sequence ID" value="JAH03580.1"/>
    <property type="molecule type" value="Transcribed_RNA"/>
</dbReference>
<protein>
    <submittedName>
        <fullName evidence="1">Uncharacterized protein</fullName>
    </submittedName>
</protein>
<reference evidence="1" key="2">
    <citation type="journal article" date="2015" name="Fish Shellfish Immunol.">
        <title>Early steps in the European eel (Anguilla anguilla)-Vibrio vulnificus interaction in the gills: Role of the RtxA13 toxin.</title>
        <authorList>
            <person name="Callol A."/>
            <person name="Pajuelo D."/>
            <person name="Ebbesson L."/>
            <person name="Teles M."/>
            <person name="MacKenzie S."/>
            <person name="Amaro C."/>
        </authorList>
    </citation>
    <scope>NUCLEOTIDE SEQUENCE</scope>
</reference>
<organism evidence="1">
    <name type="scientific">Anguilla anguilla</name>
    <name type="common">European freshwater eel</name>
    <name type="synonym">Muraena anguilla</name>
    <dbReference type="NCBI Taxonomy" id="7936"/>
    <lineage>
        <taxon>Eukaryota</taxon>
        <taxon>Metazoa</taxon>
        <taxon>Chordata</taxon>
        <taxon>Craniata</taxon>
        <taxon>Vertebrata</taxon>
        <taxon>Euteleostomi</taxon>
        <taxon>Actinopterygii</taxon>
        <taxon>Neopterygii</taxon>
        <taxon>Teleostei</taxon>
        <taxon>Anguilliformes</taxon>
        <taxon>Anguillidae</taxon>
        <taxon>Anguilla</taxon>
    </lineage>
</organism>
<reference evidence="1" key="1">
    <citation type="submission" date="2014-11" db="EMBL/GenBank/DDBJ databases">
        <authorList>
            <person name="Amaro Gonzalez C."/>
        </authorList>
    </citation>
    <scope>NUCLEOTIDE SEQUENCE</scope>
</reference>
<dbReference type="AlphaFoldDB" id="A0A0E9PHL8"/>
<proteinExistence type="predicted"/>
<sequence>MESVIIEGDNIRLVIHFLFNSDS</sequence>
<accession>A0A0E9PHL8</accession>
<evidence type="ECO:0000313" key="1">
    <source>
        <dbReference type="EMBL" id="JAH03580.1"/>
    </source>
</evidence>
<name>A0A0E9PHL8_ANGAN</name>